<evidence type="ECO:0000313" key="3">
    <source>
        <dbReference type="Proteomes" id="UP000024329"/>
    </source>
</evidence>
<evidence type="ECO:0008006" key="4">
    <source>
        <dbReference type="Google" id="ProtNLM"/>
    </source>
</evidence>
<feature type="chain" id="PRO_5001557011" description="UrcA family protein" evidence="1">
    <location>
        <begin position="18"/>
        <end position="143"/>
    </location>
</feature>
<dbReference type="AlphaFoldDB" id="A0A031JVM3"/>
<sequence length="143" mass="15003">MSLLAAFGFIGALAATAAPVHSVSVDHRGSTYSVDYRARVETSMRTIGIAPPARQSTQRCVMTATVSVERVIADGGHALTAALPGKETFTRQLPGECRSRDAQLARLVDDKTPAITAHLAEAASADREHALAAIDAAHHFAAN</sequence>
<dbReference type="STRING" id="158500.BES08_09085"/>
<organism evidence="2 3">
    <name type="scientific">Novosphingobium resinovorum</name>
    <dbReference type="NCBI Taxonomy" id="158500"/>
    <lineage>
        <taxon>Bacteria</taxon>
        <taxon>Pseudomonadati</taxon>
        <taxon>Pseudomonadota</taxon>
        <taxon>Alphaproteobacteria</taxon>
        <taxon>Sphingomonadales</taxon>
        <taxon>Sphingomonadaceae</taxon>
        <taxon>Novosphingobium</taxon>
    </lineage>
</organism>
<dbReference type="EMBL" id="JFYZ01000017">
    <property type="protein sequence ID" value="EZP80422.1"/>
    <property type="molecule type" value="Genomic_DNA"/>
</dbReference>
<evidence type="ECO:0000313" key="2">
    <source>
        <dbReference type="EMBL" id="EZP80422.1"/>
    </source>
</evidence>
<dbReference type="RefSeq" id="WP_036527257.1">
    <property type="nucleotide sequence ID" value="NZ_JFYZ01000017.1"/>
</dbReference>
<comment type="caution">
    <text evidence="2">The sequence shown here is derived from an EMBL/GenBank/DDBJ whole genome shotgun (WGS) entry which is preliminary data.</text>
</comment>
<reference evidence="2 3" key="1">
    <citation type="submission" date="2014-03" db="EMBL/GenBank/DDBJ databases">
        <title>Whole genome sequence of Novosphingobium resinovorum KF1.</title>
        <authorList>
            <person name="Gan H.M."/>
            <person name="Gan H.Y."/>
            <person name="Chew T.H."/>
            <person name="Savka M.A."/>
        </authorList>
    </citation>
    <scope>NUCLEOTIDE SEQUENCE [LARGE SCALE GENOMIC DNA]</scope>
    <source>
        <strain evidence="2 3">KF1</strain>
    </source>
</reference>
<dbReference type="PATRIC" id="fig|158500.4.peg.3580"/>
<accession>A0A031JVM3</accession>
<proteinExistence type="predicted"/>
<keyword evidence="1" id="KW-0732">Signal</keyword>
<evidence type="ECO:0000256" key="1">
    <source>
        <dbReference type="SAM" id="SignalP"/>
    </source>
</evidence>
<dbReference type="Proteomes" id="UP000024329">
    <property type="component" value="Unassembled WGS sequence"/>
</dbReference>
<protein>
    <recommendedName>
        <fullName evidence="4">UrcA family protein</fullName>
    </recommendedName>
</protein>
<feature type="signal peptide" evidence="1">
    <location>
        <begin position="1"/>
        <end position="17"/>
    </location>
</feature>
<gene>
    <name evidence="2" type="ORF">BV97_03509</name>
</gene>
<name>A0A031JVM3_9SPHN</name>